<dbReference type="KEGG" id="psoj:PHYSODRAFT_308248"/>
<evidence type="ECO:0000313" key="1">
    <source>
        <dbReference type="EMBL" id="EGZ04464.1"/>
    </source>
</evidence>
<reference evidence="1 2" key="1">
    <citation type="journal article" date="2006" name="Science">
        <title>Phytophthora genome sequences uncover evolutionary origins and mechanisms of pathogenesis.</title>
        <authorList>
            <person name="Tyler B.M."/>
            <person name="Tripathy S."/>
            <person name="Zhang X."/>
            <person name="Dehal P."/>
            <person name="Jiang R.H."/>
            <person name="Aerts A."/>
            <person name="Arredondo F.D."/>
            <person name="Baxter L."/>
            <person name="Bensasson D."/>
            <person name="Beynon J.L."/>
            <person name="Chapman J."/>
            <person name="Damasceno C.M."/>
            <person name="Dorrance A.E."/>
            <person name="Dou D."/>
            <person name="Dickerman A.W."/>
            <person name="Dubchak I.L."/>
            <person name="Garbelotto M."/>
            <person name="Gijzen M."/>
            <person name="Gordon S.G."/>
            <person name="Govers F."/>
            <person name="Grunwald N.J."/>
            <person name="Huang W."/>
            <person name="Ivors K.L."/>
            <person name="Jones R.W."/>
            <person name="Kamoun S."/>
            <person name="Krampis K."/>
            <person name="Lamour K.H."/>
            <person name="Lee M.K."/>
            <person name="McDonald W.H."/>
            <person name="Medina M."/>
            <person name="Meijer H.J."/>
            <person name="Nordberg E.K."/>
            <person name="Maclean D.J."/>
            <person name="Ospina-Giraldo M.D."/>
            <person name="Morris P.F."/>
            <person name="Phuntumart V."/>
            <person name="Putnam N.H."/>
            <person name="Rash S."/>
            <person name="Rose J.K."/>
            <person name="Sakihama Y."/>
            <person name="Salamov A.A."/>
            <person name="Savidor A."/>
            <person name="Scheuring C.F."/>
            <person name="Smith B.M."/>
            <person name="Sobral B.W."/>
            <person name="Terry A."/>
            <person name="Torto-Alalibo T.A."/>
            <person name="Win J."/>
            <person name="Xu Z."/>
            <person name="Zhang H."/>
            <person name="Grigoriev I.V."/>
            <person name="Rokhsar D.S."/>
            <person name="Boore J.L."/>
        </authorList>
    </citation>
    <scope>NUCLEOTIDE SEQUENCE [LARGE SCALE GENOMIC DNA]</scope>
    <source>
        <strain evidence="1 2">P6497</strain>
    </source>
</reference>
<sequence length="533" mass="60521">MVKLMKTGGSFWAIWIKSHQEGEQTTDTVLAERRQALALADKAAADGHGGILPGTYSDVMEWDIVHLLGSDGKPFLGKTRAAMQMMVDQQRRQAWVKHLNEKQEHRQTIRIDALNTPELLGWNDFEARFYWRAISLVLHTSARKNLFDSRWPSHCWLCPGQEVDTQAHKFGAGGQHCAQYQREWALLVAGGCDMWMNARNLTDLVDSNIHDCGSQLFQLETELTSHRPAGRLLPRCLQRTAQQCTPSLAHFSYHPSQLCGVWNIGVLHSKYPCNEAALIVKSPGEGHDSWWIDDIFCPESRQRWTNTKEWIRAQRERNVTVWIACYERTEGHRAALLLGVDWYVHIPAQGIRMRTDLAARQTNTSKAIFTAKNPRGIWIGLVKTEISHSEHHTFNNEWLRVLGGRYTTEWACSEDIGTETHAGDDRVTMIDWTSSLGAGMEDNALLHSQRWLHRRHHAIYNAPNGWRVWPSASSATMTWASDLSHNKTKATKLHNMTLEAIWEANRSHWAQTCEATAKAIQASTSAGLETNAL</sequence>
<gene>
    <name evidence="1" type="ORF">PHYSODRAFT_308248</name>
</gene>
<dbReference type="InParanoid" id="G5AJ32"/>
<dbReference type="EMBL" id="JH159183">
    <property type="protein sequence ID" value="EGZ04464.1"/>
    <property type="molecule type" value="Genomic_DNA"/>
</dbReference>
<dbReference type="RefSeq" id="XP_009540083.1">
    <property type="nucleotide sequence ID" value="XM_009541788.1"/>
</dbReference>
<dbReference type="GeneID" id="20643008"/>
<dbReference type="AlphaFoldDB" id="G5AJ32"/>
<protein>
    <submittedName>
        <fullName evidence="1">Uncharacterized protein</fullName>
    </submittedName>
</protein>
<dbReference type="Proteomes" id="UP000002640">
    <property type="component" value="Unassembled WGS sequence"/>
</dbReference>
<name>G5AJ32_PHYSP</name>
<proteinExistence type="predicted"/>
<evidence type="ECO:0000313" key="2">
    <source>
        <dbReference type="Proteomes" id="UP000002640"/>
    </source>
</evidence>
<accession>G5AJ32</accession>
<keyword evidence="2" id="KW-1185">Reference proteome</keyword>
<organism evidence="1 2">
    <name type="scientific">Phytophthora sojae (strain P6497)</name>
    <name type="common">Soybean stem and root rot agent</name>
    <name type="synonym">Phytophthora megasperma f. sp. glycines</name>
    <dbReference type="NCBI Taxonomy" id="1094619"/>
    <lineage>
        <taxon>Eukaryota</taxon>
        <taxon>Sar</taxon>
        <taxon>Stramenopiles</taxon>
        <taxon>Oomycota</taxon>
        <taxon>Peronosporomycetes</taxon>
        <taxon>Peronosporales</taxon>
        <taxon>Peronosporaceae</taxon>
        <taxon>Phytophthora</taxon>
    </lineage>
</organism>